<evidence type="ECO:0000313" key="10">
    <source>
        <dbReference type="Proteomes" id="UP000196255"/>
    </source>
</evidence>
<reference evidence="2" key="8">
    <citation type="submission" date="2021-09" db="EMBL/GenBank/DDBJ databases">
        <authorList>
            <person name="Gilroy R."/>
        </authorList>
    </citation>
    <scope>NUCLEOTIDE SEQUENCE</scope>
    <source>
        <strain evidence="2">CHK189-29639</strain>
    </source>
</reference>
<dbReference type="EMBL" id="DYVK01000049">
    <property type="protein sequence ID" value="HJG15446.1"/>
    <property type="molecule type" value="Genomic_DNA"/>
</dbReference>
<dbReference type="EMBL" id="NFHF01000005">
    <property type="protein sequence ID" value="OUN18982.1"/>
    <property type="molecule type" value="Genomic_DNA"/>
</dbReference>
<accession>A0A089RYF3</accession>
<evidence type="ECO:0000313" key="9">
    <source>
        <dbReference type="Proteomes" id="UP000192575"/>
    </source>
</evidence>
<dbReference type="EMBL" id="CP123971">
    <property type="protein sequence ID" value="WII29294.1"/>
    <property type="molecule type" value="Genomic_DNA"/>
</dbReference>
<dbReference type="EMBL" id="WKKX01000435">
    <property type="protein sequence ID" value="MSE08790.1"/>
    <property type="molecule type" value="Genomic_DNA"/>
</dbReference>
<evidence type="ECO:0000313" key="8">
    <source>
        <dbReference type="Proteomes" id="UP000029488"/>
    </source>
</evidence>
<dbReference type="Proteomes" id="UP000196255">
    <property type="component" value="Unassembled WGS sequence"/>
</dbReference>
<dbReference type="Proteomes" id="UP000245607">
    <property type="component" value="Unassembled WGS sequence"/>
</dbReference>
<sequence>MKVSQNSRRKEDHRPLLQYIGEVLLSLSVLIAVPLINFLQSNVLLVKVVAHLLHEVGNLVDEWQALKDKIKNRQ</sequence>
<dbReference type="Proteomes" id="UP000467635">
    <property type="component" value="Unassembled WGS sequence"/>
</dbReference>
<evidence type="ECO:0000313" key="5">
    <source>
        <dbReference type="EMBL" id="OUN18982.1"/>
    </source>
</evidence>
<reference evidence="7" key="9">
    <citation type="submission" date="2023-04" db="EMBL/GenBank/DDBJ databases">
        <title>Four porcine-derived lactic acid bacteria strains analyses and their evaluation as potential probiotics based on genomics.</title>
        <authorList>
            <person name="Niu D."/>
        </authorList>
    </citation>
    <scope>NUCLEOTIDE SEQUENCE</scope>
    <source>
        <strain evidence="7">ZSA5</strain>
    </source>
</reference>
<organism evidence="1 8">
    <name type="scientific">Ligilactobacillus salivarius</name>
    <dbReference type="NCBI Taxonomy" id="1624"/>
    <lineage>
        <taxon>Bacteria</taxon>
        <taxon>Bacillati</taxon>
        <taxon>Bacillota</taxon>
        <taxon>Bacilli</taxon>
        <taxon>Lactobacillales</taxon>
        <taxon>Lactobacillaceae</taxon>
        <taxon>Ligilactobacillus</taxon>
    </lineage>
</organism>
<evidence type="ECO:0000313" key="2">
    <source>
        <dbReference type="EMBL" id="HJG15446.1"/>
    </source>
</evidence>
<protein>
    <submittedName>
        <fullName evidence="1">Putative secreted protein, possible signalpeptide</fullName>
    </submittedName>
</protein>
<dbReference type="Proteomes" id="UP000029488">
    <property type="component" value="Plasmid pMP1046A"/>
</dbReference>
<evidence type="ECO:0000313" key="11">
    <source>
        <dbReference type="Proteomes" id="UP000245607"/>
    </source>
</evidence>
<proteinExistence type="predicted"/>
<name>A0A089RYF3_9LACO</name>
<keyword evidence="1" id="KW-0614">Plasmid</keyword>
<evidence type="ECO:0000313" key="7">
    <source>
        <dbReference type="EMBL" id="WII29294.1"/>
    </source>
</evidence>
<reference evidence="4 9" key="2">
    <citation type="submission" date="2017-03" db="EMBL/GenBank/DDBJ databases">
        <title>Phylogenomics and comparative genomics of Lactobacillus salivarius, a mammalian gut commensal.</title>
        <authorList>
            <person name="Harris H.M."/>
        </authorList>
    </citation>
    <scope>NUCLEOTIDE SEQUENCE [LARGE SCALE GENOMIC DNA]</scope>
    <source>
        <strain evidence="4 9">JCM 1047</strain>
    </source>
</reference>
<dbReference type="EMBL" id="CP007647">
    <property type="protein sequence ID" value="AIR11512.1"/>
    <property type="molecule type" value="Genomic_DNA"/>
</dbReference>
<evidence type="ECO:0000313" key="12">
    <source>
        <dbReference type="Proteomes" id="UP000467635"/>
    </source>
</evidence>
<dbReference type="Proteomes" id="UP000759256">
    <property type="component" value="Unassembled WGS sequence"/>
</dbReference>
<evidence type="ECO:0000313" key="6">
    <source>
        <dbReference type="EMBL" id="PWG53238.1"/>
    </source>
</evidence>
<evidence type="ECO:0000313" key="1">
    <source>
        <dbReference type="EMBL" id="AIR11512.1"/>
    </source>
</evidence>
<gene>
    <name evidence="5" type="ORF">B5G36_03080</name>
    <name evidence="4" type="ORF">B6U56_04230</name>
    <name evidence="6" type="ORF">DB362_04770</name>
    <name evidence="3" type="ORF">GKC33_08820</name>
    <name evidence="2" type="ORF">K8V06_04830</name>
    <name evidence="1" type="ORF">LSJ_2099</name>
    <name evidence="7" type="ORF">QFE45_04095</name>
</gene>
<dbReference type="AlphaFoldDB" id="A0A089RYF3"/>
<evidence type="ECO:0000313" key="4">
    <source>
        <dbReference type="EMBL" id="OQQ90499.1"/>
    </source>
</evidence>
<dbReference type="EMBL" id="NBEF01000017">
    <property type="protein sequence ID" value="OQQ90499.1"/>
    <property type="molecule type" value="Genomic_DNA"/>
</dbReference>
<reference evidence="10" key="3">
    <citation type="submission" date="2017-04" db="EMBL/GenBank/DDBJ databases">
        <title>Function of individual gut microbiota members based on whole genome sequencing of pure cultures obtained from chicken caecum.</title>
        <authorList>
            <person name="Medvecky M."/>
            <person name="Cejkova D."/>
            <person name="Polansky O."/>
            <person name="Karasova D."/>
            <person name="Kubasova T."/>
            <person name="Cizek A."/>
            <person name="Rychlik I."/>
        </authorList>
    </citation>
    <scope>NUCLEOTIDE SEQUENCE [LARGE SCALE GENOMIC DNA]</scope>
    <source>
        <strain evidence="10">An84</strain>
    </source>
</reference>
<reference evidence="6 11" key="5">
    <citation type="submission" date="2018-05" db="EMBL/GenBank/DDBJ databases">
        <title>Lactobacillus salivarius genome sequencing and assembly.</title>
        <authorList>
            <person name="Audisio C."/>
            <person name="Albarracin L."/>
            <person name="Torres M.J."/>
            <person name="Hebert E.M."/>
            <person name="Saavedra L."/>
        </authorList>
    </citation>
    <scope>NUCLEOTIDE SEQUENCE [LARGE SCALE GENOMIC DNA]</scope>
    <source>
        <strain evidence="6 11">A3iob</strain>
    </source>
</reference>
<dbReference type="Proteomes" id="UP000192575">
    <property type="component" value="Unassembled WGS sequence"/>
</dbReference>
<dbReference type="RefSeq" id="WP_044005717.1">
    <property type="nucleotide sequence ID" value="NZ_CP027644.1"/>
</dbReference>
<reference evidence="5" key="4">
    <citation type="journal article" date="2018" name="BMC Genomics">
        <title>Whole genome sequencing and function prediction of 133 gut anaerobes isolated from chicken caecum in pure cultures.</title>
        <authorList>
            <person name="Medvecky M."/>
            <person name="Cejkova D."/>
            <person name="Polansky O."/>
            <person name="Karasova D."/>
            <person name="Kubasova T."/>
            <person name="Cizek A."/>
            <person name="Rychlik I."/>
        </authorList>
    </citation>
    <scope>NUCLEOTIDE SEQUENCE</scope>
    <source>
        <strain evidence="5">An84</strain>
    </source>
</reference>
<dbReference type="EMBL" id="QFAS01000005">
    <property type="protein sequence ID" value="PWG53238.1"/>
    <property type="molecule type" value="Genomic_DNA"/>
</dbReference>
<dbReference type="KEGG" id="lsj:LSJ_2099"/>
<geneLocation type="plasmid" evidence="1 8">
    <name>pMP1046A</name>
</geneLocation>
<reference evidence="1 8" key="1">
    <citation type="journal article" date="2014" name="BMC Genomics">
        <title>Unusual genome complexity in Lactobacillus salivarius JCM1046.</title>
        <authorList>
            <person name="Raftis E.J."/>
            <person name="Forde B.M."/>
            <person name="Claesson M.J."/>
            <person name="O'Toole P.W."/>
        </authorList>
    </citation>
    <scope>NUCLEOTIDE SEQUENCE [LARGE SCALE GENOMIC DNA]</scope>
    <source>
        <strain evidence="1 8">JCM1046</strain>
        <plasmid evidence="1 8">pMP1046A</plasmid>
    </source>
</reference>
<evidence type="ECO:0000313" key="3">
    <source>
        <dbReference type="EMBL" id="MSE08790.1"/>
    </source>
</evidence>
<reference evidence="3 12" key="6">
    <citation type="submission" date="2019-11" db="EMBL/GenBank/DDBJ databases">
        <title>Draft Genome Sequence of Plant Growth-Promoting Rhizosphere-Associated Bacteria.</title>
        <authorList>
            <person name="Vasilyev I.Y."/>
            <person name="Radchenko V."/>
            <person name="Ilnitskaya E.V."/>
        </authorList>
    </citation>
    <scope>NUCLEOTIDE SEQUENCE [LARGE SCALE GENOMIC DNA]</scope>
    <source>
        <strain evidence="3 12">VRA_01-1sq_f</strain>
    </source>
</reference>
<reference evidence="2" key="7">
    <citation type="journal article" date="2021" name="PeerJ">
        <title>Extensive microbial diversity within the chicken gut microbiome revealed by metagenomics and culture.</title>
        <authorList>
            <person name="Gilroy R."/>
            <person name="Ravi A."/>
            <person name="Getino M."/>
            <person name="Pursley I."/>
            <person name="Horton D.L."/>
            <person name="Alikhan N.F."/>
            <person name="Baker D."/>
            <person name="Gharbi K."/>
            <person name="Hall N."/>
            <person name="Watson M."/>
            <person name="Adriaenssens E.M."/>
            <person name="Foster-Nyarko E."/>
            <person name="Jarju S."/>
            <person name="Secka A."/>
            <person name="Antonio M."/>
            <person name="Oren A."/>
            <person name="Chaudhuri R.R."/>
            <person name="La Ragione R."/>
            <person name="Hildebrand F."/>
            <person name="Pallen M.J."/>
        </authorList>
    </citation>
    <scope>NUCLEOTIDE SEQUENCE</scope>
    <source>
        <strain evidence="2">CHK189-29639</strain>
    </source>
</reference>
<dbReference type="Proteomes" id="UP001231316">
    <property type="component" value="Chromosome"/>
</dbReference>